<evidence type="ECO:0000313" key="1">
    <source>
        <dbReference type="EMBL" id="AHZ10294.1"/>
    </source>
</evidence>
<accession>A0A024B0Z4</accession>
<proteinExistence type="predicted"/>
<dbReference type="Proteomes" id="UP000026900">
    <property type="component" value="Segment"/>
</dbReference>
<evidence type="ECO:0000313" key="2">
    <source>
        <dbReference type="Proteomes" id="UP000026900"/>
    </source>
</evidence>
<reference evidence="2" key="1">
    <citation type="submission" date="2014-09" db="EMBL/GenBank/DDBJ databases">
        <authorList>
            <person name="Sauder A.B."/>
            <person name="McKenzie Q.R."/>
            <person name="Temple L.M."/>
            <person name="Alexis B.K."/>
            <person name="Al-Atrache Z."/>
            <person name="Lewis L.O."/>
            <person name="Loesser-Casey K.E."/>
            <person name="Mitchell K.J."/>
        </authorList>
    </citation>
    <scope>NUCLEOTIDE SEQUENCE [LARGE SCALE GENOMIC DNA]</scope>
</reference>
<protein>
    <submittedName>
        <fullName evidence="1">Uncharacterized protein</fullName>
    </submittedName>
</protein>
<name>A0A024B0Z4_9CAUD</name>
<keyword evidence="2" id="KW-1185">Reference proteome</keyword>
<sequence>MTGTLLCLNTETSLFMGEGLPTGAITEMYGTALDYAAQYAGFYGSIQDVVYNGDSLLSYDYCDAEVRVLAAYSGVGTSKIIADEQEHLNSYLEWLTKETLWCNMVYGANPSELAKTFRDLEFESLVEMLGTTNYYKGWSL</sequence>
<organism evidence="1 2">
    <name type="scientific">Bacillus phage Hakuna</name>
    <dbReference type="NCBI Taxonomy" id="1486659"/>
    <lineage>
        <taxon>Viruses</taxon>
        <taxon>Duplodnaviria</taxon>
        <taxon>Heunggongvirae</taxon>
        <taxon>Uroviricota</taxon>
        <taxon>Caudoviricetes</taxon>
        <taxon>Herelleviridae</taxon>
        <taxon>Bastillevirinae</taxon>
        <taxon>Wphvirus</taxon>
        <taxon>Wphvirus hakuna</taxon>
    </lineage>
</organism>
<dbReference type="EMBL" id="KJ489399">
    <property type="protein sequence ID" value="AHZ10294.1"/>
    <property type="molecule type" value="Genomic_DNA"/>
</dbReference>
<dbReference type="GeneID" id="19526276"/>
<dbReference type="KEGG" id="vg:19526276"/>
<dbReference type="RefSeq" id="YP_009036725.1">
    <property type="nucleotide sequence ID" value="NC_024213.1"/>
</dbReference>